<dbReference type="InterPro" id="IPR044831">
    <property type="entry name" value="Ccp1-like"/>
</dbReference>
<dbReference type="SUPFAM" id="SSF48113">
    <property type="entry name" value="Heme-dependent peroxidases"/>
    <property type="match status" value="1"/>
</dbReference>
<dbReference type="EMBL" id="JALJOU010000001">
    <property type="protein sequence ID" value="KAK9846334.1"/>
    <property type="molecule type" value="Genomic_DNA"/>
</dbReference>
<dbReference type="Gene3D" id="1.10.520.10">
    <property type="match status" value="1"/>
</dbReference>
<proteinExistence type="inferred from homology"/>
<dbReference type="GO" id="GO:0004601">
    <property type="term" value="F:peroxidase activity"/>
    <property type="evidence" value="ECO:0007669"/>
    <property type="project" value="InterPro"/>
</dbReference>
<organism evidence="5 6">
    <name type="scientific">Elliptochloris bilobata</name>
    <dbReference type="NCBI Taxonomy" id="381761"/>
    <lineage>
        <taxon>Eukaryota</taxon>
        <taxon>Viridiplantae</taxon>
        <taxon>Chlorophyta</taxon>
        <taxon>core chlorophytes</taxon>
        <taxon>Trebouxiophyceae</taxon>
        <taxon>Trebouxiophyceae incertae sedis</taxon>
        <taxon>Elliptochloris clade</taxon>
        <taxon>Elliptochloris</taxon>
    </lineage>
</organism>
<evidence type="ECO:0000256" key="2">
    <source>
        <dbReference type="RuleBase" id="RU004241"/>
    </source>
</evidence>
<dbReference type="Gene3D" id="1.20.58.1620">
    <property type="match status" value="1"/>
</dbReference>
<dbReference type="PANTHER" id="PTHR31356">
    <property type="entry name" value="THYLAKOID LUMENAL 29 KDA PROTEIN, CHLOROPLASTIC-RELATED"/>
    <property type="match status" value="1"/>
</dbReference>
<sequence>MCLQDSNCVQVGHRVMLVDKVVLLANLRTSFLSTTRTEARRRFQTLVSQVQLRGTAAAPAGGGGGTVLVMVVGTTRLDALVRAVDDLAGGGSAACVGSSTSAPRRTRVSTARSGCCRQTHPGVRAWRQAACACSWSEFTPSLAERMAAADLVISHAGSGSGFKSIAAGKALTAILIAALMPNRQAELAGALSQEQRRRDVLLAASGVLLAAGNTQLATPAIAAADDNKRTLEVRYLTAFQKSAQKIYFQKRAETELRKVLSKEDAPAALRLVLHDAATYNVATGKGGPNGSIALRDELNRPENASLKDVVGKLKKAKAAIDAGGPAISWADTAVLGAKVAVEKTFIAAKIARAGNLTDGETISKAFGADWPVFIGRVDATEPDVASKLPSSSASPAEVQAFMSQLGTDPKGQGGPFSPKPLFWERPTFVLWTAAQEDPEAAEQAFAAASPTYADLKQKYDRSRKTVTRTDYEVDFITFFTRLTGTKMGAKFDDNAYLQSMQIDAPKL</sequence>
<comment type="similarity">
    <text evidence="2">Belongs to the peroxidase family.</text>
</comment>
<dbReference type="GO" id="GO:0042744">
    <property type="term" value="P:hydrogen peroxide catabolic process"/>
    <property type="evidence" value="ECO:0007669"/>
    <property type="project" value="TreeGrafter"/>
</dbReference>
<dbReference type="AlphaFoldDB" id="A0AAW1SKD8"/>
<dbReference type="InterPro" id="IPR002016">
    <property type="entry name" value="Haem_peroxidase"/>
</dbReference>
<dbReference type="InterPro" id="IPR007235">
    <property type="entry name" value="Glyco_trans_28_C"/>
</dbReference>
<evidence type="ECO:0000259" key="3">
    <source>
        <dbReference type="Pfam" id="PF00141"/>
    </source>
</evidence>
<evidence type="ECO:0000259" key="4">
    <source>
        <dbReference type="Pfam" id="PF04101"/>
    </source>
</evidence>
<gene>
    <name evidence="5" type="ORF">WJX81_001801</name>
</gene>
<feature type="domain" description="Glycosyl transferase family 28 C-terminal" evidence="4">
    <location>
        <begin position="133"/>
        <end position="193"/>
    </location>
</feature>
<dbReference type="PANTHER" id="PTHR31356:SF34">
    <property type="entry name" value="THYLAKOID LUMENAL 29 KDA PROTEIN, CHLOROPLASTIC"/>
    <property type="match status" value="1"/>
</dbReference>
<evidence type="ECO:0000256" key="1">
    <source>
        <dbReference type="ARBA" id="ARBA00023002"/>
    </source>
</evidence>
<keyword evidence="6" id="KW-1185">Reference proteome</keyword>
<dbReference type="InterPro" id="IPR010255">
    <property type="entry name" value="Haem_peroxidase_sf"/>
</dbReference>
<evidence type="ECO:0000313" key="6">
    <source>
        <dbReference type="Proteomes" id="UP001445335"/>
    </source>
</evidence>
<protein>
    <recommendedName>
        <fullName evidence="7">N-acetylglucosaminyldiphosphodolichol N-acetylglucosaminyltransferase</fullName>
    </recommendedName>
</protein>
<evidence type="ECO:0000313" key="5">
    <source>
        <dbReference type="EMBL" id="KAK9846334.1"/>
    </source>
</evidence>
<dbReference type="GO" id="GO:0016758">
    <property type="term" value="F:hexosyltransferase activity"/>
    <property type="evidence" value="ECO:0007669"/>
    <property type="project" value="InterPro"/>
</dbReference>
<keyword evidence="1" id="KW-0560">Oxidoreductase</keyword>
<dbReference type="Pfam" id="PF04101">
    <property type="entry name" value="Glyco_tran_28_C"/>
    <property type="match status" value="1"/>
</dbReference>
<feature type="domain" description="Plant heme peroxidase family profile" evidence="3">
    <location>
        <begin position="261"/>
        <end position="408"/>
    </location>
</feature>
<reference evidence="5 6" key="1">
    <citation type="journal article" date="2024" name="Nat. Commun.">
        <title>Phylogenomics reveals the evolutionary origins of lichenization in chlorophyte algae.</title>
        <authorList>
            <person name="Puginier C."/>
            <person name="Libourel C."/>
            <person name="Otte J."/>
            <person name="Skaloud P."/>
            <person name="Haon M."/>
            <person name="Grisel S."/>
            <person name="Petersen M."/>
            <person name="Berrin J.G."/>
            <person name="Delaux P.M."/>
            <person name="Dal Grande F."/>
            <person name="Keller J."/>
        </authorList>
    </citation>
    <scope>NUCLEOTIDE SEQUENCE [LARGE SCALE GENOMIC DNA]</scope>
    <source>
        <strain evidence="5 6">SAG 245.80</strain>
    </source>
</reference>
<dbReference type="GO" id="GO:0034599">
    <property type="term" value="P:cellular response to oxidative stress"/>
    <property type="evidence" value="ECO:0007669"/>
    <property type="project" value="InterPro"/>
</dbReference>
<dbReference type="Gene3D" id="3.40.50.2000">
    <property type="entry name" value="Glycogen Phosphorylase B"/>
    <property type="match status" value="1"/>
</dbReference>
<dbReference type="GO" id="GO:0020037">
    <property type="term" value="F:heme binding"/>
    <property type="evidence" value="ECO:0007669"/>
    <property type="project" value="InterPro"/>
</dbReference>
<name>A0AAW1SKD8_9CHLO</name>
<dbReference type="Pfam" id="PF00141">
    <property type="entry name" value="peroxidase"/>
    <property type="match status" value="1"/>
</dbReference>
<dbReference type="CDD" id="cd00314">
    <property type="entry name" value="plant_peroxidase_like"/>
    <property type="match status" value="1"/>
</dbReference>
<comment type="caution">
    <text evidence="5">The sequence shown here is derived from an EMBL/GenBank/DDBJ whole genome shotgun (WGS) entry which is preliminary data.</text>
</comment>
<evidence type="ECO:0008006" key="7">
    <source>
        <dbReference type="Google" id="ProtNLM"/>
    </source>
</evidence>
<accession>A0AAW1SKD8</accession>
<dbReference type="Proteomes" id="UP001445335">
    <property type="component" value="Unassembled WGS sequence"/>
</dbReference>
<dbReference type="InterPro" id="IPR002207">
    <property type="entry name" value="Peroxidase_I"/>
</dbReference>
<dbReference type="PRINTS" id="PR00459">
    <property type="entry name" value="ASPEROXIDASE"/>
</dbReference>
<dbReference type="GO" id="GO:0000302">
    <property type="term" value="P:response to reactive oxygen species"/>
    <property type="evidence" value="ECO:0007669"/>
    <property type="project" value="TreeGrafter"/>
</dbReference>